<dbReference type="GO" id="GO:0008081">
    <property type="term" value="F:phosphoric diester hydrolase activity"/>
    <property type="evidence" value="ECO:0007669"/>
    <property type="project" value="InterPro"/>
</dbReference>
<evidence type="ECO:0000256" key="2">
    <source>
        <dbReference type="SAM" id="SignalP"/>
    </source>
</evidence>
<feature type="signal peptide" evidence="2">
    <location>
        <begin position="1"/>
        <end position="30"/>
    </location>
</feature>
<name>A0A556MVR3_9SPHI</name>
<keyword evidence="4" id="KW-1185">Reference proteome</keyword>
<dbReference type="InterPro" id="IPR039559">
    <property type="entry name" value="AIM6_PI-PLC-like_dom"/>
</dbReference>
<dbReference type="AlphaFoldDB" id="A0A556MVR3"/>
<protein>
    <recommendedName>
        <fullName evidence="1">Altered inheritance of mitochondria protein 6</fullName>
    </recommendedName>
</protein>
<dbReference type="CDD" id="cd08577">
    <property type="entry name" value="PI-PLCc_GDPD_SF_unchar3"/>
    <property type="match status" value="1"/>
</dbReference>
<accession>A0A556MVR3</accession>
<evidence type="ECO:0000313" key="4">
    <source>
        <dbReference type="Proteomes" id="UP000318733"/>
    </source>
</evidence>
<gene>
    <name evidence="3" type="ORF">FO440_07175</name>
</gene>
<reference evidence="3 4" key="1">
    <citation type="submission" date="2019-07" db="EMBL/GenBank/DDBJ databases">
        <authorList>
            <person name="Huq M.A."/>
        </authorList>
    </citation>
    <scope>NUCLEOTIDE SEQUENCE [LARGE SCALE GENOMIC DNA]</scope>
    <source>
        <strain evidence="3 4">MAH-19</strain>
    </source>
</reference>
<sequence length="284" mass="32513">MILKKRTAIFKLQLLKTTLFVLMLSDPFTASCQSTPLPNAFAHNDYSHKRPLFDALDNGYTNIEADIFLKDNEFIVAHINPYFKQGRTLELLYLKPLMDIITKNKGQVYNGYDSPVTLLVDIKTDAERTYRALKPLLEKYKSILTRYEDGMVYPKQVTIVLSGNKPYRSITTETRRLAFIDQDLKATGQDTSSTNIYAMASCKYSRLLRWNGEGMMPADEKQLLENCVITAHKYGRKVRLWASPENLTVWQQLLDCGVDLINTDKLAMLKNFLLSAKTLYAKAN</sequence>
<dbReference type="InterPro" id="IPR051236">
    <property type="entry name" value="HAT_RTT109-like"/>
</dbReference>
<proteinExistence type="predicted"/>
<feature type="chain" id="PRO_5021936537" description="Altered inheritance of mitochondria protein 6" evidence="2">
    <location>
        <begin position="31"/>
        <end position="284"/>
    </location>
</feature>
<keyword evidence="2" id="KW-0732">Signal</keyword>
<dbReference type="EMBL" id="VLPK01000001">
    <property type="protein sequence ID" value="TSJ43955.1"/>
    <property type="molecule type" value="Genomic_DNA"/>
</dbReference>
<dbReference type="SUPFAM" id="SSF51695">
    <property type="entry name" value="PLC-like phosphodiesterases"/>
    <property type="match status" value="1"/>
</dbReference>
<dbReference type="Gene3D" id="3.20.20.190">
    <property type="entry name" value="Phosphatidylinositol (PI) phosphodiesterase"/>
    <property type="match status" value="1"/>
</dbReference>
<dbReference type="GO" id="GO:0006629">
    <property type="term" value="P:lipid metabolic process"/>
    <property type="evidence" value="ECO:0007669"/>
    <property type="project" value="InterPro"/>
</dbReference>
<dbReference type="PANTHER" id="PTHR31571:SF1">
    <property type="entry name" value="ALTERED INHERITANCE OF MITOCHONDRIA PROTEIN 6"/>
    <property type="match status" value="1"/>
</dbReference>
<comment type="caution">
    <text evidence="3">The sequence shown here is derived from an EMBL/GenBank/DDBJ whole genome shotgun (WGS) entry which is preliminary data.</text>
</comment>
<dbReference type="RefSeq" id="WP_144247518.1">
    <property type="nucleotide sequence ID" value="NZ_VLPK01000001.1"/>
</dbReference>
<evidence type="ECO:0000256" key="1">
    <source>
        <dbReference type="ARBA" id="ARBA00014286"/>
    </source>
</evidence>
<dbReference type="PANTHER" id="PTHR31571">
    <property type="entry name" value="ALTERED INHERITANCE OF MITOCHONDRIA PROTEIN 6"/>
    <property type="match status" value="1"/>
</dbReference>
<dbReference type="Pfam" id="PF13653">
    <property type="entry name" value="GDPD_2"/>
    <property type="match status" value="1"/>
</dbReference>
<evidence type="ECO:0000313" key="3">
    <source>
        <dbReference type="EMBL" id="TSJ43955.1"/>
    </source>
</evidence>
<dbReference type="Proteomes" id="UP000318733">
    <property type="component" value="Unassembled WGS sequence"/>
</dbReference>
<dbReference type="InterPro" id="IPR017946">
    <property type="entry name" value="PLC-like_Pdiesterase_TIM-brl"/>
</dbReference>
<dbReference type="OrthoDB" id="9794455at2"/>
<organism evidence="3 4">
    <name type="scientific">Mucilaginibacter corticis</name>
    <dbReference type="NCBI Taxonomy" id="2597670"/>
    <lineage>
        <taxon>Bacteria</taxon>
        <taxon>Pseudomonadati</taxon>
        <taxon>Bacteroidota</taxon>
        <taxon>Sphingobacteriia</taxon>
        <taxon>Sphingobacteriales</taxon>
        <taxon>Sphingobacteriaceae</taxon>
        <taxon>Mucilaginibacter</taxon>
    </lineage>
</organism>